<name>A0ABY8IUC0_9HYPH</name>
<feature type="compositionally biased region" description="Basic residues" evidence="1">
    <location>
        <begin position="289"/>
        <end position="298"/>
    </location>
</feature>
<gene>
    <name evidence="3" type="ORF">PR018_27500</name>
</gene>
<organism evidence="3 4">
    <name type="scientific">Rhizobium rhododendri</name>
    <dbReference type="NCBI Taxonomy" id="2506430"/>
    <lineage>
        <taxon>Bacteria</taxon>
        <taxon>Pseudomonadati</taxon>
        <taxon>Pseudomonadota</taxon>
        <taxon>Alphaproteobacteria</taxon>
        <taxon>Hyphomicrobiales</taxon>
        <taxon>Rhizobiaceae</taxon>
        <taxon>Rhizobium/Agrobacterium group</taxon>
        <taxon>Rhizobium</taxon>
    </lineage>
</organism>
<evidence type="ECO:0000313" key="4">
    <source>
        <dbReference type="Proteomes" id="UP000318939"/>
    </source>
</evidence>
<reference evidence="3" key="1">
    <citation type="journal article" date="2019" name="Phytopathology">
        <title>A Novel Group of Rhizobium tumorigenes-Like Agrobacteria Associated with Crown Gall Disease of Rhododendron and Blueberry.</title>
        <authorList>
            <person name="Kuzmanovic N."/>
            <person name="Behrens P."/>
            <person name="Idczak E."/>
            <person name="Wagner S."/>
            <person name="Gotz M."/>
            <person name="Sproer C."/>
            <person name="Bunk B."/>
            <person name="Overmann J."/>
            <person name="Smalla K."/>
        </authorList>
    </citation>
    <scope>NUCLEOTIDE SEQUENCE</scope>
    <source>
        <strain evidence="3">Rho-6.2</strain>
    </source>
</reference>
<dbReference type="EMBL" id="CP117270">
    <property type="protein sequence ID" value="WFS26726.1"/>
    <property type="molecule type" value="Genomic_DNA"/>
</dbReference>
<keyword evidence="4" id="KW-1185">Reference proteome</keyword>
<reference evidence="3" key="2">
    <citation type="journal article" date="2023" name="MicrobiologyOpen">
        <title>Genomics of the tumorigenes clade of the family Rhizobiaceae and description of Rhizobium rhododendri sp. nov.</title>
        <authorList>
            <person name="Kuzmanovic N."/>
            <person name="diCenzo G.C."/>
            <person name="Bunk B."/>
            <person name="Sproeer C."/>
            <person name="Fruehling A."/>
            <person name="Neumann-Schaal M."/>
            <person name="Overmann J."/>
            <person name="Smalla K."/>
        </authorList>
    </citation>
    <scope>NUCLEOTIDE SEQUENCE</scope>
    <source>
        <strain evidence="3">Rho-6.2</strain>
        <plasmid evidence="3">unnamed2</plasmid>
    </source>
</reference>
<evidence type="ECO:0000259" key="2">
    <source>
        <dbReference type="Pfam" id="PF01755"/>
    </source>
</evidence>
<proteinExistence type="predicted"/>
<feature type="region of interest" description="Disordered" evidence="1">
    <location>
        <begin position="278"/>
        <end position="298"/>
    </location>
</feature>
<protein>
    <submittedName>
        <fullName evidence="3">Glycosyltransferase family 25 protein</fullName>
    </submittedName>
</protein>
<sequence length="298" mass="33975">MHRVNRETLTVPVYLINLDRAPDRLELMTSMLSDLSLPFERVSAIDGRAIQFPTAEFAERAYVLRHGRRRNPAEVGCYLSHIECARRLLASSSEHALVLEDDAVLPDDISDLIQGAIEAGETWDILRLSSVNSGKKHVFRKITPRRSLAIALTREKGSGAYVINRRAAEWFVTGLMPMRLPFDIAFDLEYFAGLKAAFVVPVPVIQDIGLISQIQGHRRAFHLSRWHYLSVQPYRAWLEITRLLSRSARLLSALARDDAEPDRHAYDRALLGEDRYLPDMAVSTDQHSRQRRPGRRRA</sequence>
<keyword evidence="3" id="KW-0614">Plasmid</keyword>
<dbReference type="Proteomes" id="UP000318939">
    <property type="component" value="Plasmid unnamed2"/>
</dbReference>
<feature type="domain" description="Glycosyl transferase family 25" evidence="2">
    <location>
        <begin position="12"/>
        <end position="184"/>
    </location>
</feature>
<dbReference type="CDD" id="cd06532">
    <property type="entry name" value="Glyco_transf_25"/>
    <property type="match status" value="1"/>
</dbReference>
<evidence type="ECO:0000256" key="1">
    <source>
        <dbReference type="SAM" id="MobiDB-lite"/>
    </source>
</evidence>
<dbReference type="Pfam" id="PF01755">
    <property type="entry name" value="Glyco_transf_25"/>
    <property type="match status" value="1"/>
</dbReference>
<accession>A0ABY8IUC0</accession>
<dbReference type="InterPro" id="IPR002654">
    <property type="entry name" value="Glyco_trans_25"/>
</dbReference>
<dbReference type="RefSeq" id="WP_142825073.1">
    <property type="nucleotide sequence ID" value="NZ_CP117270.1"/>
</dbReference>
<evidence type="ECO:0000313" key="3">
    <source>
        <dbReference type="EMBL" id="WFS26726.1"/>
    </source>
</evidence>
<geneLocation type="plasmid" evidence="3 4">
    <name>unnamed2</name>
</geneLocation>